<dbReference type="Proteomes" id="UP000807342">
    <property type="component" value="Unassembled WGS sequence"/>
</dbReference>
<evidence type="ECO:0008006" key="4">
    <source>
        <dbReference type="Google" id="ProtNLM"/>
    </source>
</evidence>
<organism evidence="2 3">
    <name type="scientific">Macrolepiota fuliginosa MF-IS2</name>
    <dbReference type="NCBI Taxonomy" id="1400762"/>
    <lineage>
        <taxon>Eukaryota</taxon>
        <taxon>Fungi</taxon>
        <taxon>Dikarya</taxon>
        <taxon>Basidiomycota</taxon>
        <taxon>Agaricomycotina</taxon>
        <taxon>Agaricomycetes</taxon>
        <taxon>Agaricomycetidae</taxon>
        <taxon>Agaricales</taxon>
        <taxon>Agaricineae</taxon>
        <taxon>Agaricaceae</taxon>
        <taxon>Macrolepiota</taxon>
    </lineage>
</organism>
<gene>
    <name evidence="2" type="ORF">P691DRAFT_806734</name>
</gene>
<sequence>MWGSSSFCNSSWEPIEHLQGSEETLSRFWERINTGGRDHRDLKHFTAGEVFLPIGPPRKRRAKEKEKSPAKEEIKESFKSTSGVAPLKRLHKREHDNDTDAEDDHSPKRPRQALESFHSKPNLLLTDTGSPIKTNSVETLFNDLPLVQEKRSSSPQRMGSPELEINEDLLVSSSPDKNGSSNKGIATPPAKSNATMPLHRARAANPLVKLLSDHHQASLKSHNENNLSEETNTGKQTLPPKRRRPGPGRSSDGLLIRPPTLLTAEKGKLKSVRGKANPGNRAVPANDLAEDEVVEKQCDIVSEVAMDLDIPVEPPKPDELLQLAGLDPSSTTLADYEDEDKPKPTSAAQVAGLEQIEILSPTIKESLFPSTTPVVGSNPAWRRSTIFGPLGLGTDATSLGTNEGNIDESSIPFQINLDASTTIPVLFVDAITSSTFPGSAMSRRGPPGKFYRGSHATDLLGTLRTKGSFARVRLSPEVDARDQNFKHLVKRLINGELFVAMIDRDLLAFCASGNALFAQRLNVPPSLLSVEGILVTHVSIEDHSAFANATANADDTIWSQYILSADDV</sequence>
<evidence type="ECO:0000256" key="1">
    <source>
        <dbReference type="SAM" id="MobiDB-lite"/>
    </source>
</evidence>
<keyword evidence="3" id="KW-1185">Reference proteome</keyword>
<evidence type="ECO:0000313" key="3">
    <source>
        <dbReference type="Proteomes" id="UP000807342"/>
    </source>
</evidence>
<feature type="compositionally biased region" description="Basic and acidic residues" evidence="1">
    <location>
        <begin position="63"/>
        <end position="78"/>
    </location>
</feature>
<feature type="compositionally biased region" description="Polar residues" evidence="1">
    <location>
        <begin position="218"/>
        <end position="236"/>
    </location>
</feature>
<evidence type="ECO:0000313" key="2">
    <source>
        <dbReference type="EMBL" id="KAF9454566.1"/>
    </source>
</evidence>
<dbReference type="AlphaFoldDB" id="A0A9P6C705"/>
<protein>
    <recommendedName>
        <fullName evidence="4">Chromo domain-containing protein</fullName>
    </recommendedName>
</protein>
<proteinExistence type="predicted"/>
<comment type="caution">
    <text evidence="2">The sequence shown here is derived from an EMBL/GenBank/DDBJ whole genome shotgun (WGS) entry which is preliminary data.</text>
</comment>
<accession>A0A9P6C705</accession>
<dbReference type="OrthoDB" id="2447764at2759"/>
<feature type="compositionally biased region" description="Polar residues" evidence="1">
    <location>
        <begin position="125"/>
        <end position="139"/>
    </location>
</feature>
<feature type="region of interest" description="Disordered" evidence="1">
    <location>
        <begin position="51"/>
        <end position="259"/>
    </location>
</feature>
<reference evidence="2" key="1">
    <citation type="submission" date="2020-11" db="EMBL/GenBank/DDBJ databases">
        <authorList>
            <consortium name="DOE Joint Genome Institute"/>
            <person name="Ahrendt S."/>
            <person name="Riley R."/>
            <person name="Andreopoulos W."/>
            <person name="Labutti K."/>
            <person name="Pangilinan J."/>
            <person name="Ruiz-Duenas F.J."/>
            <person name="Barrasa J.M."/>
            <person name="Sanchez-Garcia M."/>
            <person name="Camarero S."/>
            <person name="Miyauchi S."/>
            <person name="Serrano A."/>
            <person name="Linde D."/>
            <person name="Babiker R."/>
            <person name="Drula E."/>
            <person name="Ayuso-Fernandez I."/>
            <person name="Pacheco R."/>
            <person name="Padilla G."/>
            <person name="Ferreira P."/>
            <person name="Barriuso J."/>
            <person name="Kellner H."/>
            <person name="Castanera R."/>
            <person name="Alfaro M."/>
            <person name="Ramirez L."/>
            <person name="Pisabarro A.G."/>
            <person name="Kuo A."/>
            <person name="Tritt A."/>
            <person name="Lipzen A."/>
            <person name="He G."/>
            <person name="Yan M."/>
            <person name="Ng V."/>
            <person name="Cullen D."/>
            <person name="Martin F."/>
            <person name="Rosso M.-N."/>
            <person name="Henrissat B."/>
            <person name="Hibbett D."/>
            <person name="Martinez A.T."/>
            <person name="Grigoriev I.V."/>
        </authorList>
    </citation>
    <scope>NUCLEOTIDE SEQUENCE</scope>
    <source>
        <strain evidence="2">MF-IS2</strain>
    </source>
</reference>
<feature type="compositionally biased region" description="Polar residues" evidence="1">
    <location>
        <begin position="171"/>
        <end position="195"/>
    </location>
</feature>
<name>A0A9P6C705_9AGAR</name>
<dbReference type="EMBL" id="MU151053">
    <property type="protein sequence ID" value="KAF9454566.1"/>
    <property type="molecule type" value="Genomic_DNA"/>
</dbReference>